<proteinExistence type="predicted"/>
<feature type="domain" description="BIG2" evidence="2">
    <location>
        <begin position="298"/>
        <end position="384"/>
    </location>
</feature>
<dbReference type="AlphaFoldDB" id="A0A2K2HC54"/>
<sequence length="566" mass="56842">MRFRLWFPVLLLGLLTGCGSSNDATRSNNFLPLTAIEVTSNLSQIANLTSAQLTAVGNFSGQFTRDITAEVTWSSSDPAIATVDNQPGSVGRVTAVAPGTVTLTADLDGVTADFLLTVSNATISTLTLSPLTPSAAKGLTRQFTATGTFSDATSQDLTSDVSWSSTVPTVAAISNSRGSEGLVSALLEGTTDISATFDGLTASTTMTVTAAVLQSLALAPQNAAMVSLSMRSFTATGSFSDETSQDLTAQVAWSSTDATVAEIDAAGVVTSLKSGQTTISAALNGVNAGTGLKVTGGDLTGISITPVSPLSLVAGTRAQLTATGQFSNNTSRDITSLVTWNSGTQAVASISNVSGLQGRLSALTQGTSTITATYDTFSPSVSLTVSTPVLNRLDISPAAPIIFAGTTRAFTVTGTFAGNVTQDLTLDAAWSSSNSAVAGIGAVDPIRGVATGVAAGQTTISAAFGGVPDGTATLAVQTATLQSLSIVPQTVSVSSGATVQLAVTATYSGGSQDVSADVTWSSPDESVAAFLDSVRHPGLLTGVDVGTLDVQAAFGGQTATVTVNVQ</sequence>
<dbReference type="Proteomes" id="UP000236340">
    <property type="component" value="Unassembled WGS sequence"/>
</dbReference>
<gene>
    <name evidence="3" type="ORF">C2E25_04690</name>
</gene>
<dbReference type="RefSeq" id="WP_103114633.1">
    <property type="nucleotide sequence ID" value="NZ_PPFX01000007.1"/>
</dbReference>
<evidence type="ECO:0000259" key="2">
    <source>
        <dbReference type="SMART" id="SM00635"/>
    </source>
</evidence>
<feature type="domain" description="BIG2" evidence="2">
    <location>
        <begin position="480"/>
        <end position="564"/>
    </location>
</feature>
<name>A0A2K2HC54_9BACT</name>
<dbReference type="SMART" id="SM00635">
    <property type="entry name" value="BID_2"/>
    <property type="match status" value="6"/>
</dbReference>
<feature type="domain" description="BIG2" evidence="2">
    <location>
        <begin position="32"/>
        <end position="117"/>
    </location>
</feature>
<keyword evidence="1" id="KW-0732">Signal</keyword>
<protein>
    <recommendedName>
        <fullName evidence="2">BIG2 domain-containing protein</fullName>
    </recommendedName>
</protein>
<feature type="chain" id="PRO_5014370768" description="BIG2 domain-containing protein" evidence="1">
    <location>
        <begin position="24"/>
        <end position="566"/>
    </location>
</feature>
<dbReference type="InterPro" id="IPR003343">
    <property type="entry name" value="Big_2"/>
</dbReference>
<dbReference type="OrthoDB" id="309840at2"/>
<dbReference type="Gene3D" id="2.60.40.1080">
    <property type="match status" value="6"/>
</dbReference>
<evidence type="ECO:0000256" key="1">
    <source>
        <dbReference type="SAM" id="SignalP"/>
    </source>
</evidence>
<dbReference type="EMBL" id="PPFX01000007">
    <property type="protein sequence ID" value="PNU20892.1"/>
    <property type="molecule type" value="Genomic_DNA"/>
</dbReference>
<feature type="domain" description="BIG2" evidence="2">
    <location>
        <begin position="212"/>
        <end position="293"/>
    </location>
</feature>
<organism evidence="3 4">
    <name type="scientific">Geothermobacter hydrogeniphilus</name>
    <dbReference type="NCBI Taxonomy" id="1969733"/>
    <lineage>
        <taxon>Bacteria</taxon>
        <taxon>Pseudomonadati</taxon>
        <taxon>Thermodesulfobacteriota</taxon>
        <taxon>Desulfuromonadia</taxon>
        <taxon>Desulfuromonadales</taxon>
        <taxon>Geothermobacteraceae</taxon>
        <taxon>Geothermobacter</taxon>
    </lineage>
</organism>
<dbReference type="PROSITE" id="PS51257">
    <property type="entry name" value="PROKAR_LIPOPROTEIN"/>
    <property type="match status" value="1"/>
</dbReference>
<feature type="domain" description="BIG2" evidence="2">
    <location>
        <begin position="122"/>
        <end position="207"/>
    </location>
</feature>
<reference evidence="3 4" key="1">
    <citation type="journal article" date="2018" name="Genome Announc.">
        <title>Genome Sequence of Geothermobacter sp. HR-1 Iron Reducer from the Loihi Seamount.</title>
        <authorList>
            <person name="Smith H."/>
            <person name="Abuyen K."/>
            <person name="Tremblay J."/>
            <person name="Savalia P."/>
            <person name="Perez-Rodriguez I."/>
            <person name="Emerson D."/>
            <person name="Tully B."/>
            <person name="Amend J."/>
        </authorList>
    </citation>
    <scope>NUCLEOTIDE SEQUENCE [LARGE SCALE GENOMIC DNA]</scope>
    <source>
        <strain evidence="3 4">HR-1</strain>
    </source>
</reference>
<dbReference type="SUPFAM" id="SSF49373">
    <property type="entry name" value="Invasin/intimin cell-adhesion fragments"/>
    <property type="match status" value="4"/>
</dbReference>
<dbReference type="InterPro" id="IPR008964">
    <property type="entry name" value="Invasin/intimin_cell_adhesion"/>
</dbReference>
<accession>A0A2K2HC54</accession>
<evidence type="ECO:0000313" key="3">
    <source>
        <dbReference type="EMBL" id="PNU20892.1"/>
    </source>
</evidence>
<dbReference type="Pfam" id="PF02368">
    <property type="entry name" value="Big_2"/>
    <property type="match status" value="6"/>
</dbReference>
<feature type="signal peptide" evidence="1">
    <location>
        <begin position="1"/>
        <end position="23"/>
    </location>
</feature>
<comment type="caution">
    <text evidence="3">The sequence shown here is derived from an EMBL/GenBank/DDBJ whole genome shotgun (WGS) entry which is preliminary data.</text>
</comment>
<dbReference type="FunFam" id="2.60.40.1080:FF:000001">
    <property type="entry name" value="Bacterial Ig-like domain, group 2"/>
    <property type="match status" value="1"/>
</dbReference>
<feature type="domain" description="BIG2" evidence="2">
    <location>
        <begin position="389"/>
        <end position="474"/>
    </location>
</feature>
<evidence type="ECO:0000313" key="4">
    <source>
        <dbReference type="Proteomes" id="UP000236340"/>
    </source>
</evidence>